<accession>A0A8X6KFP5</accession>
<dbReference type="PANTHER" id="PTHR44196:SF1">
    <property type="entry name" value="DEHYDROGENASE_REDUCTASE SDR FAMILY MEMBER 7B"/>
    <property type="match status" value="1"/>
</dbReference>
<dbReference type="InterPro" id="IPR011990">
    <property type="entry name" value="TPR-like_helical_dom_sf"/>
</dbReference>
<dbReference type="Gene3D" id="1.25.40.10">
    <property type="entry name" value="Tetratricopeptide repeat domain"/>
    <property type="match status" value="1"/>
</dbReference>
<reference evidence="4" key="1">
    <citation type="submission" date="2020-07" db="EMBL/GenBank/DDBJ databases">
        <title>Multicomponent nature underlies the extraordinary mechanical properties of spider dragline silk.</title>
        <authorList>
            <person name="Kono N."/>
            <person name="Nakamura H."/>
            <person name="Mori M."/>
            <person name="Yoshida Y."/>
            <person name="Ohtoshi R."/>
            <person name="Malay A.D."/>
            <person name="Moran D.A.P."/>
            <person name="Tomita M."/>
            <person name="Numata K."/>
            <person name="Arakawa K."/>
        </authorList>
    </citation>
    <scope>NUCLEOTIDE SEQUENCE</scope>
</reference>
<comment type="similarity">
    <text evidence="1">Belongs to the short-chain dehydrogenases/reductases (SDR) family.</text>
</comment>
<feature type="domain" description="N-acetyltransferase" evidence="3">
    <location>
        <begin position="439"/>
        <end position="590"/>
    </location>
</feature>
<dbReference type="SUPFAM" id="SSF51735">
    <property type="entry name" value="NAD(P)-binding Rossmann-fold domains"/>
    <property type="match status" value="1"/>
</dbReference>
<evidence type="ECO:0000313" key="5">
    <source>
        <dbReference type="Proteomes" id="UP000887116"/>
    </source>
</evidence>
<dbReference type="Pfam" id="PF00583">
    <property type="entry name" value="Acetyltransf_1"/>
    <property type="match status" value="1"/>
</dbReference>
<dbReference type="InterPro" id="IPR002347">
    <property type="entry name" value="SDR_fam"/>
</dbReference>
<dbReference type="EMBL" id="BMAO01021165">
    <property type="protein sequence ID" value="GFQ72366.1"/>
    <property type="molecule type" value="Genomic_DNA"/>
</dbReference>
<dbReference type="Proteomes" id="UP000887116">
    <property type="component" value="Unassembled WGS sequence"/>
</dbReference>
<dbReference type="GO" id="GO:0016491">
    <property type="term" value="F:oxidoreductase activity"/>
    <property type="evidence" value="ECO:0007669"/>
    <property type="project" value="UniProtKB-KW"/>
</dbReference>
<dbReference type="InterPro" id="IPR036291">
    <property type="entry name" value="NAD(P)-bd_dom_sf"/>
</dbReference>
<evidence type="ECO:0000256" key="1">
    <source>
        <dbReference type="ARBA" id="ARBA00006484"/>
    </source>
</evidence>
<gene>
    <name evidence="4" type="primary">WSTR_04160</name>
    <name evidence="4" type="ORF">TNCT_507091</name>
</gene>
<evidence type="ECO:0000256" key="2">
    <source>
        <dbReference type="ARBA" id="ARBA00023002"/>
    </source>
</evidence>
<dbReference type="Gene3D" id="3.40.50.720">
    <property type="entry name" value="NAD(P)-binding Rossmann-like Domain"/>
    <property type="match status" value="1"/>
</dbReference>
<dbReference type="InterPro" id="IPR016181">
    <property type="entry name" value="Acyl_CoA_acyltransferase"/>
</dbReference>
<protein>
    <submittedName>
        <fullName evidence="4">Short-chain dehydrogenase</fullName>
    </submittedName>
</protein>
<dbReference type="SUPFAM" id="SSF48452">
    <property type="entry name" value="TPR-like"/>
    <property type="match status" value="1"/>
</dbReference>
<dbReference type="PANTHER" id="PTHR44196">
    <property type="entry name" value="DEHYDROGENASE/REDUCTASE SDR FAMILY MEMBER 7B"/>
    <property type="match status" value="1"/>
</dbReference>
<comment type="caution">
    <text evidence="4">The sequence shown here is derived from an EMBL/GenBank/DDBJ whole genome shotgun (WGS) entry which is preliminary data.</text>
</comment>
<dbReference type="AlphaFoldDB" id="A0A8X6KFP5"/>
<name>A0A8X6KFP5_TRICU</name>
<dbReference type="GO" id="GO:0016747">
    <property type="term" value="F:acyltransferase activity, transferring groups other than amino-acyl groups"/>
    <property type="evidence" value="ECO:0007669"/>
    <property type="project" value="InterPro"/>
</dbReference>
<proteinExistence type="inferred from homology"/>
<dbReference type="Gene3D" id="3.40.630.30">
    <property type="match status" value="1"/>
</dbReference>
<keyword evidence="5" id="KW-1185">Reference proteome</keyword>
<keyword evidence="2" id="KW-0560">Oxidoreductase</keyword>
<sequence>MLKLNESKNINSSVEKFFQEYDALKESEDWKGIIDIGLKALEDSKITNENLALIKCRLTSCYYYLGQFEEALKVAKGTLEGATQADKKELQARSLYLISAIYRALFLKASEEEKTEQKYKESASENIERALKLLSDHDVSDFTKAKVYFNAGALEHDVNVSLGSALEHYSQAMKLFKAMDSDDDYNRTAIRYIRAIMEDGRKQLDEIETEASELNISKETRTGVQFSLLMSRIFIKHEKYDKAYQCATDALEIAKSASSGIGENLARLLIKDGWLVVGAARRTEKLKKLKEELGINFLPVTCDVSKSKDISDASNFLRKKNIIPNLFFLNAGCGKIEDGFHTDVHRETFEVNYFGAVSWIEEWLNSNSSMTFVAISSLVAVHATPQASAYCASKAALRSCFESLNLQHANSATKFITVLPGPVKTNMFKSSRPVPFVWEPQKAAEYILKKEVVANFKKNNWPKPPSTFETYLKEQGLGERIAWIAFYQNEFAGYITLKWCSEYRPFQDKNIPEIMDFNVLPNMRCRGIGSELLKIAEKEAAKKSNIIGLGVGLYADYGAAQRLYVRKGYIPDGLGITYKGQHIKPGLEVCLDDDLLLFFMKKLNGSDYEVLNQ</sequence>
<dbReference type="PROSITE" id="PS51186">
    <property type="entry name" value="GNAT"/>
    <property type="match status" value="1"/>
</dbReference>
<evidence type="ECO:0000313" key="4">
    <source>
        <dbReference type="EMBL" id="GFQ72366.1"/>
    </source>
</evidence>
<dbReference type="Pfam" id="PF00106">
    <property type="entry name" value="adh_short"/>
    <property type="match status" value="1"/>
</dbReference>
<dbReference type="OrthoDB" id="1933717at2759"/>
<evidence type="ECO:0000259" key="3">
    <source>
        <dbReference type="PROSITE" id="PS51186"/>
    </source>
</evidence>
<dbReference type="InterPro" id="IPR000182">
    <property type="entry name" value="GNAT_dom"/>
</dbReference>
<dbReference type="SUPFAM" id="SSF55729">
    <property type="entry name" value="Acyl-CoA N-acyltransferases (Nat)"/>
    <property type="match status" value="1"/>
</dbReference>
<dbReference type="CDD" id="cd04301">
    <property type="entry name" value="NAT_SF"/>
    <property type="match status" value="1"/>
</dbReference>
<organism evidence="4 5">
    <name type="scientific">Trichonephila clavata</name>
    <name type="common">Joro spider</name>
    <name type="synonym">Nephila clavata</name>
    <dbReference type="NCBI Taxonomy" id="2740835"/>
    <lineage>
        <taxon>Eukaryota</taxon>
        <taxon>Metazoa</taxon>
        <taxon>Ecdysozoa</taxon>
        <taxon>Arthropoda</taxon>
        <taxon>Chelicerata</taxon>
        <taxon>Arachnida</taxon>
        <taxon>Araneae</taxon>
        <taxon>Araneomorphae</taxon>
        <taxon>Entelegynae</taxon>
        <taxon>Araneoidea</taxon>
        <taxon>Nephilidae</taxon>
        <taxon>Trichonephila</taxon>
    </lineage>
</organism>
<dbReference type="GO" id="GO:0016020">
    <property type="term" value="C:membrane"/>
    <property type="evidence" value="ECO:0007669"/>
    <property type="project" value="TreeGrafter"/>
</dbReference>